<dbReference type="STRING" id="8496.A0A151LYF2"/>
<evidence type="ECO:0000256" key="1">
    <source>
        <dbReference type="ARBA" id="ARBA00022754"/>
    </source>
</evidence>
<dbReference type="PANTHER" id="PTHR45616:SF19">
    <property type="entry name" value="KERATIN 90"/>
    <property type="match status" value="1"/>
</dbReference>
<dbReference type="GO" id="GO:0045095">
    <property type="term" value="C:keratin filament"/>
    <property type="evidence" value="ECO:0007669"/>
    <property type="project" value="InterPro"/>
</dbReference>
<keyword evidence="7" id="KW-1185">Reference proteome</keyword>
<dbReference type="GO" id="GO:0005615">
    <property type="term" value="C:extracellular space"/>
    <property type="evidence" value="ECO:0007669"/>
    <property type="project" value="TreeGrafter"/>
</dbReference>
<dbReference type="InterPro" id="IPR018039">
    <property type="entry name" value="IF_conserved"/>
</dbReference>
<dbReference type="eggNOG" id="ENOG502QRH7">
    <property type="taxonomic scope" value="Eukaryota"/>
</dbReference>
<accession>A0A151LYF2</accession>
<dbReference type="InterPro" id="IPR039008">
    <property type="entry name" value="IF_rod_dom"/>
</dbReference>
<dbReference type="InterPro" id="IPR032444">
    <property type="entry name" value="Keratin_2_head"/>
</dbReference>
<gene>
    <name evidence="6" type="ORF">Y1Q_0017718</name>
</gene>
<evidence type="ECO:0000256" key="3">
    <source>
        <dbReference type="RuleBase" id="RU000685"/>
    </source>
</evidence>
<feature type="coiled-coil region" evidence="4">
    <location>
        <begin position="463"/>
        <end position="536"/>
    </location>
</feature>
<feature type="coiled-coil region" evidence="4">
    <location>
        <begin position="1116"/>
        <end position="1143"/>
    </location>
</feature>
<dbReference type="Gene3D" id="1.20.5.1160">
    <property type="entry name" value="Vasodilator-stimulated phosphoprotein"/>
    <property type="match status" value="2"/>
</dbReference>
<reference evidence="6 7" key="1">
    <citation type="journal article" date="2012" name="Genome Biol.">
        <title>Sequencing three crocodilian genomes to illuminate the evolution of archosaurs and amniotes.</title>
        <authorList>
            <person name="St John J.A."/>
            <person name="Braun E.L."/>
            <person name="Isberg S.R."/>
            <person name="Miles L.G."/>
            <person name="Chong A.Y."/>
            <person name="Gongora J."/>
            <person name="Dalzell P."/>
            <person name="Moran C."/>
            <person name="Bed'hom B."/>
            <person name="Abzhanov A."/>
            <person name="Burgess S.C."/>
            <person name="Cooksey A.M."/>
            <person name="Castoe T.A."/>
            <person name="Crawford N.G."/>
            <person name="Densmore L.D."/>
            <person name="Drew J.C."/>
            <person name="Edwards S.V."/>
            <person name="Faircloth B.C."/>
            <person name="Fujita M.K."/>
            <person name="Greenwold M.J."/>
            <person name="Hoffmann F.G."/>
            <person name="Howard J.M."/>
            <person name="Iguchi T."/>
            <person name="Janes D.E."/>
            <person name="Khan S.Y."/>
            <person name="Kohno S."/>
            <person name="de Koning A.J."/>
            <person name="Lance S.L."/>
            <person name="McCarthy F.M."/>
            <person name="McCormack J.E."/>
            <person name="Merchant M.E."/>
            <person name="Peterson D.G."/>
            <person name="Pollock D.D."/>
            <person name="Pourmand N."/>
            <person name="Raney B.J."/>
            <person name="Roessler K.A."/>
            <person name="Sanford J.R."/>
            <person name="Sawyer R.H."/>
            <person name="Schmidt C.J."/>
            <person name="Triplett E.W."/>
            <person name="Tuberville T.D."/>
            <person name="Venegas-Anaya M."/>
            <person name="Howard J.T."/>
            <person name="Jarvis E.D."/>
            <person name="Guillette L.J.Jr."/>
            <person name="Glenn T.C."/>
            <person name="Green R.E."/>
            <person name="Ray D.A."/>
        </authorList>
    </citation>
    <scope>NUCLEOTIDE SEQUENCE [LARGE SCALE GENOMIC DNA]</scope>
    <source>
        <strain evidence="6">KSC_2009_1</strain>
    </source>
</reference>
<dbReference type="Pfam" id="PF00038">
    <property type="entry name" value="Filament"/>
    <property type="match status" value="3"/>
</dbReference>
<evidence type="ECO:0000256" key="2">
    <source>
        <dbReference type="ARBA" id="ARBA00023054"/>
    </source>
</evidence>
<dbReference type="PROSITE" id="PS00226">
    <property type="entry name" value="IF_ROD_1"/>
    <property type="match status" value="2"/>
</dbReference>
<evidence type="ECO:0000313" key="7">
    <source>
        <dbReference type="Proteomes" id="UP000050525"/>
    </source>
</evidence>
<dbReference type="Gene3D" id="1.20.5.170">
    <property type="match status" value="3"/>
</dbReference>
<feature type="coiled-coil region" evidence="4">
    <location>
        <begin position="185"/>
        <end position="219"/>
    </location>
</feature>
<dbReference type="Pfam" id="PF16208">
    <property type="entry name" value="Keratin_2_head"/>
    <property type="match status" value="2"/>
</dbReference>
<protein>
    <submittedName>
        <fullName evidence="6">Keratin, type II cytoskeletal 7-like</fullName>
    </submittedName>
</protein>
<dbReference type="SUPFAM" id="SSF64593">
    <property type="entry name" value="Intermediate filament protein, coiled coil region"/>
    <property type="match status" value="5"/>
</dbReference>
<dbReference type="PANTHER" id="PTHR45616">
    <property type="entry name" value="GATA-TYPE DOMAIN-CONTAINING PROTEIN"/>
    <property type="match status" value="1"/>
</dbReference>
<keyword evidence="2 4" id="KW-0175">Coiled coil</keyword>
<dbReference type="FunFam" id="1.20.5.170:FF:000004">
    <property type="entry name" value="Keratin, type II cytoskeletal 5"/>
    <property type="match status" value="2"/>
</dbReference>
<proteinExistence type="inferred from homology"/>
<feature type="domain" description="IF rod" evidence="5">
    <location>
        <begin position="722"/>
        <end position="1318"/>
    </location>
</feature>
<comment type="similarity">
    <text evidence="3">Belongs to the intermediate filament family.</text>
</comment>
<sequence length="1457" mass="161098">MVGDMALEVEDMALGLGDPVLEVCVALVVGDMALEVGDMALEREDLVLEVEDMALGLGDPVLEVCVPLMVGDMALEVEDMALGLGDPVLEVCVPLVVGNMALEVGDIALEGEDLVLELEDTALGLGDPVLEVCVPLVVGNMALEVEDIALEGEDLVLELEDIAVELGEDLVLELVEDVDCTYISEVELETTVDVLRQELERLRCAYEEELEQLQRASHETNVILSMDNHHVLDMEGNINVARCQYEEIAQRSKAEANALYETKVRCLEQQNKVLGTKWNLLQEQVLPCRKNLQHLFENYLCSLRRQLDCLLSERGQLEPELQNGQKLVEELKCKYEQEINRRTALENEFILLKKDVDCSYMSKVELEAKVETLRQEIEFLRCVYAQELVQMEGNLCDTSVVVKMDNNRDLDVEGIIREIECWYEEIAQKSKAEVDALYRTRFQELQETKRRYCNDLKCNHHEITELSRVVQRLQHNLDNAKKEVASLQTSICETEQRGDCALKDAQGKYGELQNALQKAKDELASMLRDYQELLNIKLALDIEIAMYKTLLEGEENSTAPHFIFKEVTMSRPGRLTRSINRQRGFSSASDVCGVERRGAYKASPCPPVGICEVGDYSSRSACTLGGMRRLPHGTGYLSEGYSARGHRGAGYRGVGSGRFGRVNSRVDVCGHRGYGTVQGYGTLGGYTACKRDGIQRVCINKSLLTPLCVGVDPQEHQVRSQEKEQMKCLNNQFACFIDKVQCLEQQNKALETKWNLLQQHTMPAARKTLEAYFENYICKLKKQLECLLGEREQLSNKECVAKKLVDEFRCKYEEVINKRMTAEHGFVLAKKDVDYAFLNTEEQEVKVDLLKSQLELLNHVFTEERAQMDCQLCDTSITVKMDNRRDLDMENIIKNVECCYKEIAQKSKEEVDALYQTRIGCLQTDIRDAEQHGDFTLQDGRAKHVELQNALQKAKDELASMLRDYQELLNVKLALDIEIATYKTLLEGEESRTARISFGGGYPSRGYPSGVYGGFGIGRCGAYGGGAAYGGHMGLGNPVCFAGVGSHGGFGGHRGAFAGFGGPCRSEGIRGVNIHPELLKPLAVGLDPAECQVRTHEKEQIKNLNNKFACFIDKDVDCLHMTKEELEIRVALLRQQLEFLTCIFAEERAQMDCQLCDTSVIVEMDNNRGLDMDSIIKSVKCCYEEIAHKSKAEVEAFYQTRLEELHTNRGKYCDDLRISQCEIADLKRGIQKLQGELDGVKKQIGCLETAICDAEHHGECSLKDAREKHNSLQTALQQAKDKLASLLRDYQELLNVKLALDIEIATYRSLLEGEESRICTGTPACISVVSGGCTIGDNLAVGVGRGGAARGGVGSGGGVGSMAGGGGFSSRSGECITRMGGRFGPRIAVASFGKGGPVPCEGVFMGAGGMGSMGNVVHDGVEHFGPGGLGGMGGGACNAGMRASSTMHVMSSGTMPR</sequence>
<name>A0A151LYF2_ALLMI</name>
<organism evidence="6 7">
    <name type="scientific">Alligator mississippiensis</name>
    <name type="common">American alligator</name>
    <dbReference type="NCBI Taxonomy" id="8496"/>
    <lineage>
        <taxon>Eukaryota</taxon>
        <taxon>Metazoa</taxon>
        <taxon>Chordata</taxon>
        <taxon>Craniata</taxon>
        <taxon>Vertebrata</taxon>
        <taxon>Euteleostomi</taxon>
        <taxon>Archelosauria</taxon>
        <taxon>Archosauria</taxon>
        <taxon>Crocodylia</taxon>
        <taxon>Alligatoridae</taxon>
        <taxon>Alligatorinae</taxon>
        <taxon>Alligator</taxon>
    </lineage>
</organism>
<evidence type="ECO:0000313" key="6">
    <source>
        <dbReference type="EMBL" id="KYO17273.1"/>
    </source>
</evidence>
<dbReference type="Proteomes" id="UP000050525">
    <property type="component" value="Unassembled WGS sequence"/>
</dbReference>
<dbReference type="Gene3D" id="1.20.5.500">
    <property type="entry name" value="Single helix bin"/>
    <property type="match status" value="3"/>
</dbReference>
<evidence type="ECO:0000259" key="5">
    <source>
        <dbReference type="PROSITE" id="PS51842"/>
    </source>
</evidence>
<dbReference type="InterPro" id="IPR003054">
    <property type="entry name" value="Keratin_II"/>
</dbReference>
<feature type="coiled-coil region" evidence="4">
    <location>
        <begin position="321"/>
        <end position="383"/>
    </location>
</feature>
<keyword evidence="1 3" id="KW-0403">Intermediate filament</keyword>
<dbReference type="GO" id="GO:0030280">
    <property type="term" value="F:structural constituent of skin epidermis"/>
    <property type="evidence" value="ECO:0007669"/>
    <property type="project" value="TreeGrafter"/>
</dbReference>
<dbReference type="PRINTS" id="PR01276">
    <property type="entry name" value="TYPE2KERATIN"/>
</dbReference>
<feature type="coiled-coil region" evidence="4">
    <location>
        <begin position="1216"/>
        <end position="1296"/>
    </location>
</feature>
<comment type="caution">
    <text evidence="6">The sequence shown here is derived from an EMBL/GenBank/DDBJ whole genome shotgun (WGS) entry which is preliminary data.</text>
</comment>
<feature type="coiled-coil region" evidence="4">
    <location>
        <begin position="937"/>
        <end position="971"/>
    </location>
</feature>
<evidence type="ECO:0000256" key="4">
    <source>
        <dbReference type="SAM" id="Coils"/>
    </source>
</evidence>
<dbReference type="PROSITE" id="PS51842">
    <property type="entry name" value="IF_ROD_2"/>
    <property type="match status" value="2"/>
</dbReference>
<dbReference type="SMART" id="SM01391">
    <property type="entry name" value="Filament"/>
    <property type="match status" value="3"/>
</dbReference>
<dbReference type="GO" id="GO:0045109">
    <property type="term" value="P:intermediate filament organization"/>
    <property type="evidence" value="ECO:0007669"/>
    <property type="project" value="TreeGrafter"/>
</dbReference>
<dbReference type="FunFam" id="1.20.5.1160:FF:000001">
    <property type="entry name" value="Keratin type II"/>
    <property type="match status" value="2"/>
</dbReference>
<feature type="domain" description="IF rod" evidence="5">
    <location>
        <begin position="263"/>
        <end position="558"/>
    </location>
</feature>
<dbReference type="EMBL" id="AKHW03007029">
    <property type="protein sequence ID" value="KYO17273.1"/>
    <property type="molecule type" value="Genomic_DNA"/>
</dbReference>
<dbReference type="GO" id="GO:0031424">
    <property type="term" value="P:keratinization"/>
    <property type="evidence" value="ECO:0007669"/>
    <property type="project" value="TreeGrafter"/>
</dbReference>